<dbReference type="InterPro" id="IPR010982">
    <property type="entry name" value="Lambda_DNA-bd_dom_sf"/>
</dbReference>
<dbReference type="GO" id="GO:0000976">
    <property type="term" value="F:transcription cis-regulatory region binding"/>
    <property type="evidence" value="ECO:0007669"/>
    <property type="project" value="TreeGrafter"/>
</dbReference>
<dbReference type="OrthoDB" id="7170131at2"/>
<accession>A0A1I4UVS1</accession>
<sequence>MATIRDVARHAGVSISTVSLALNGTGPVSEETRARIDAAVAAVRYTPNLMAQNLKRGQSKLVGMVLGDAANPFFGRLFGTIDKQISGHEHMLIVANLASDPDRELRTLTLLKRHRVAGIIMTPLRNDPEFAAYLNEIDVPVVLVDQDVDGTALDFVTSDHHRGTEMLTEYLARLGHRRIAYVGGQRSMWVARRRLEGFRAAMAKADIPVEPEFEVVADYSADLAYDNVIRLMSAPRRPTAILAANNYMAIGALQAVTDLGFRCPDDVSIAGIDVVAWSSIVMPRITTVEQPIEDLARVASLWMMEHVRGEAVRGGPRRCHIAEPRLVIGHSCAPPPK</sequence>
<name>A0A1I4UVS1_9HYPH</name>
<protein>
    <submittedName>
        <fullName evidence="5">LacI family transcriptional regulator</fullName>
    </submittedName>
</protein>
<dbReference type="SUPFAM" id="SSF53822">
    <property type="entry name" value="Periplasmic binding protein-like I"/>
    <property type="match status" value="1"/>
</dbReference>
<dbReference type="AlphaFoldDB" id="A0A1I4UVS1"/>
<dbReference type="PROSITE" id="PS50932">
    <property type="entry name" value="HTH_LACI_2"/>
    <property type="match status" value="1"/>
</dbReference>
<evidence type="ECO:0000313" key="5">
    <source>
        <dbReference type="EMBL" id="PKR89772.1"/>
    </source>
</evidence>
<reference evidence="5 6" key="1">
    <citation type="submission" date="2017-12" db="EMBL/GenBank/DDBJ databases">
        <title>Anaerobic carbon monoxide metabolism by Pleomorphomonas carboxyditropha sp. nov., a new mesophilic hydrogenogenic carboxidotroph.</title>
        <authorList>
            <person name="Esquivel-Elizondo S."/>
            <person name="Krajmalnik-Brown R."/>
        </authorList>
    </citation>
    <scope>NUCLEOTIDE SEQUENCE [LARGE SCALE GENOMIC DNA]</scope>
    <source>
        <strain evidence="5 6">R5-392</strain>
    </source>
</reference>
<keyword evidence="2" id="KW-0238">DNA-binding</keyword>
<dbReference type="PANTHER" id="PTHR30146:SF145">
    <property type="entry name" value="RIBOSE OPERON REPRESSOR"/>
    <property type="match status" value="1"/>
</dbReference>
<evidence type="ECO:0000256" key="3">
    <source>
        <dbReference type="ARBA" id="ARBA00023163"/>
    </source>
</evidence>
<comment type="caution">
    <text evidence="5">The sequence shown here is derived from an EMBL/GenBank/DDBJ whole genome shotgun (WGS) entry which is preliminary data.</text>
</comment>
<dbReference type="GO" id="GO:0003700">
    <property type="term" value="F:DNA-binding transcription factor activity"/>
    <property type="evidence" value="ECO:0007669"/>
    <property type="project" value="TreeGrafter"/>
</dbReference>
<evidence type="ECO:0000259" key="4">
    <source>
        <dbReference type="PROSITE" id="PS50932"/>
    </source>
</evidence>
<dbReference type="RefSeq" id="WP_101288573.1">
    <property type="nucleotide sequence ID" value="NZ_FOUQ01000009.1"/>
</dbReference>
<dbReference type="Pfam" id="PF00356">
    <property type="entry name" value="LacI"/>
    <property type="match status" value="1"/>
</dbReference>
<evidence type="ECO:0000256" key="1">
    <source>
        <dbReference type="ARBA" id="ARBA00023015"/>
    </source>
</evidence>
<dbReference type="SUPFAM" id="SSF47413">
    <property type="entry name" value="lambda repressor-like DNA-binding domains"/>
    <property type="match status" value="1"/>
</dbReference>
<dbReference type="Proteomes" id="UP000233491">
    <property type="component" value="Unassembled WGS sequence"/>
</dbReference>
<dbReference type="InterPro" id="IPR046335">
    <property type="entry name" value="LacI/GalR-like_sensor"/>
</dbReference>
<dbReference type="PANTHER" id="PTHR30146">
    <property type="entry name" value="LACI-RELATED TRANSCRIPTIONAL REPRESSOR"/>
    <property type="match status" value="1"/>
</dbReference>
<dbReference type="SMART" id="SM00354">
    <property type="entry name" value="HTH_LACI"/>
    <property type="match status" value="1"/>
</dbReference>
<evidence type="ECO:0000313" key="6">
    <source>
        <dbReference type="Proteomes" id="UP000233491"/>
    </source>
</evidence>
<evidence type="ECO:0000256" key="2">
    <source>
        <dbReference type="ARBA" id="ARBA00023125"/>
    </source>
</evidence>
<dbReference type="Pfam" id="PF13377">
    <property type="entry name" value="Peripla_BP_3"/>
    <property type="match status" value="1"/>
</dbReference>
<dbReference type="Gene3D" id="3.40.50.2300">
    <property type="match status" value="2"/>
</dbReference>
<keyword evidence="6" id="KW-1185">Reference proteome</keyword>
<dbReference type="Gene3D" id="1.10.260.40">
    <property type="entry name" value="lambda repressor-like DNA-binding domains"/>
    <property type="match status" value="1"/>
</dbReference>
<organism evidence="5 6">
    <name type="scientific">Pleomorphomonas diazotrophica</name>
    <dbReference type="NCBI Taxonomy" id="1166257"/>
    <lineage>
        <taxon>Bacteria</taxon>
        <taxon>Pseudomonadati</taxon>
        <taxon>Pseudomonadota</taxon>
        <taxon>Alphaproteobacteria</taxon>
        <taxon>Hyphomicrobiales</taxon>
        <taxon>Pleomorphomonadaceae</taxon>
        <taxon>Pleomorphomonas</taxon>
    </lineage>
</organism>
<dbReference type="EMBL" id="PJNW01000004">
    <property type="protein sequence ID" value="PKR89772.1"/>
    <property type="molecule type" value="Genomic_DNA"/>
</dbReference>
<dbReference type="InterPro" id="IPR028082">
    <property type="entry name" value="Peripla_BP_I"/>
</dbReference>
<keyword evidence="3" id="KW-0804">Transcription</keyword>
<gene>
    <name evidence="5" type="ORF">CXZ10_07690</name>
</gene>
<proteinExistence type="predicted"/>
<dbReference type="CDD" id="cd06267">
    <property type="entry name" value="PBP1_LacI_sugar_binding-like"/>
    <property type="match status" value="1"/>
</dbReference>
<dbReference type="PROSITE" id="PS00356">
    <property type="entry name" value="HTH_LACI_1"/>
    <property type="match status" value="1"/>
</dbReference>
<keyword evidence="1" id="KW-0805">Transcription regulation</keyword>
<feature type="domain" description="HTH lacI-type" evidence="4">
    <location>
        <begin position="2"/>
        <end position="56"/>
    </location>
</feature>
<dbReference type="CDD" id="cd01392">
    <property type="entry name" value="HTH_LacI"/>
    <property type="match status" value="1"/>
</dbReference>
<dbReference type="InterPro" id="IPR000843">
    <property type="entry name" value="HTH_LacI"/>
</dbReference>